<evidence type="ECO:0000256" key="2">
    <source>
        <dbReference type="ARBA" id="ARBA00022723"/>
    </source>
</evidence>
<dbReference type="AlphaFoldDB" id="A0A2N5WZU5"/>
<dbReference type="PANTHER" id="PTHR11358:SF26">
    <property type="entry name" value="GUANIDINO ACID HYDROLASE, MITOCHONDRIAL"/>
    <property type="match status" value="1"/>
</dbReference>
<dbReference type="Gene3D" id="3.40.800.10">
    <property type="entry name" value="Ureohydrolase domain"/>
    <property type="match status" value="1"/>
</dbReference>
<comment type="similarity">
    <text evidence="1">Belongs to the arginase family. Agmatinase subfamily.</text>
</comment>
<dbReference type="InterPro" id="IPR023696">
    <property type="entry name" value="Ureohydrolase_dom_sf"/>
</dbReference>
<dbReference type="SUPFAM" id="SSF52768">
    <property type="entry name" value="Arginase/deacetylase"/>
    <property type="match status" value="1"/>
</dbReference>
<dbReference type="GO" id="GO:0033389">
    <property type="term" value="P:putrescine biosynthetic process from arginine, via agmatine"/>
    <property type="evidence" value="ECO:0007669"/>
    <property type="project" value="TreeGrafter"/>
</dbReference>
<evidence type="ECO:0000256" key="3">
    <source>
        <dbReference type="ARBA" id="ARBA00022801"/>
    </source>
</evidence>
<evidence type="ECO:0000313" key="5">
    <source>
        <dbReference type="EMBL" id="PLW67726.1"/>
    </source>
</evidence>
<dbReference type="InterPro" id="IPR006035">
    <property type="entry name" value="Ureohydrolase"/>
</dbReference>
<keyword evidence="3 4" id="KW-0378">Hydrolase</keyword>
<gene>
    <name evidence="5" type="ORF">C0039_15870</name>
</gene>
<dbReference type="EMBL" id="PKUS01000025">
    <property type="protein sequence ID" value="PLW67726.1"/>
    <property type="molecule type" value="Genomic_DNA"/>
</dbReference>
<sequence>MVDPIDKGEQPIVHLNPDDPGYDAWRVVREDLAEGREPGPINVQRYKGGFPWIGIPTFFHLPVALTPEDLKAGEVDVAIMGAELVGGMRARTWGPMEMRNPHRSEIYHLWGEWAMPELDSGLAWERELRVVDYGDAPMEPLSLERTIPEVRKLVRQIAGVKLKNGKQTVPIIVGGAHALMYPDYAALADVYGKDKIGVIHFDAHQDYAPTGFGHIHTHGNPVRALLLEGFLEGDKFVQVGLRGPTSTDVPTLKEARAAGIRYHTMAEVEKRGWEAVMEDALKEVREQADYLFISFDVDVIDPTFMPGTATPEPGGLYIREVLPMMRRLCAENDIVGVEIVELKPDADVGYTSVQNAKAVLRQCLNGMAMRKKGLTEPGYLHPVMVDDGH</sequence>
<keyword evidence="6" id="KW-1185">Reference proteome</keyword>
<dbReference type="GO" id="GO:0008783">
    <property type="term" value="F:agmatinase activity"/>
    <property type="evidence" value="ECO:0007669"/>
    <property type="project" value="TreeGrafter"/>
</dbReference>
<dbReference type="PROSITE" id="PS01053">
    <property type="entry name" value="ARGINASE_1"/>
    <property type="match status" value="1"/>
</dbReference>
<dbReference type="PRINTS" id="PR00116">
    <property type="entry name" value="ARGINASE"/>
</dbReference>
<dbReference type="CDD" id="cd09990">
    <property type="entry name" value="Agmatinase-like"/>
    <property type="match status" value="1"/>
</dbReference>
<evidence type="ECO:0000256" key="1">
    <source>
        <dbReference type="ARBA" id="ARBA00009227"/>
    </source>
</evidence>
<dbReference type="Proteomes" id="UP000235005">
    <property type="component" value="Unassembled WGS sequence"/>
</dbReference>
<dbReference type="InterPro" id="IPR020855">
    <property type="entry name" value="Ureohydrolase_Mn_BS"/>
</dbReference>
<evidence type="ECO:0000256" key="4">
    <source>
        <dbReference type="RuleBase" id="RU003684"/>
    </source>
</evidence>
<accession>A0A2N5WZU5</accession>
<dbReference type="OrthoDB" id="9789727at2"/>
<protein>
    <submittedName>
        <fullName evidence="5">Arginase</fullName>
    </submittedName>
</protein>
<dbReference type="PROSITE" id="PS51409">
    <property type="entry name" value="ARGINASE_2"/>
    <property type="match status" value="1"/>
</dbReference>
<keyword evidence="2" id="KW-0479">Metal-binding</keyword>
<comment type="caution">
    <text evidence="5">The sequence shown here is derived from an EMBL/GenBank/DDBJ whole genome shotgun (WGS) entry which is preliminary data.</text>
</comment>
<proteinExistence type="inferred from homology"/>
<dbReference type="Pfam" id="PF00491">
    <property type="entry name" value="Arginase"/>
    <property type="match status" value="1"/>
</dbReference>
<reference evidence="5 6" key="1">
    <citation type="submission" date="2018-01" db="EMBL/GenBank/DDBJ databases">
        <title>The draft genome sequence of Halioglobus lutimaris HF004.</title>
        <authorList>
            <person name="Du Z.-J."/>
            <person name="Shi M.-J."/>
        </authorList>
    </citation>
    <scope>NUCLEOTIDE SEQUENCE [LARGE SCALE GENOMIC DNA]</scope>
    <source>
        <strain evidence="5 6">HF004</strain>
    </source>
</reference>
<name>A0A2N5WZU5_9GAMM</name>
<organism evidence="5 6">
    <name type="scientific">Pseudohalioglobus lutimaris</name>
    <dbReference type="NCBI Taxonomy" id="1737061"/>
    <lineage>
        <taxon>Bacteria</taxon>
        <taxon>Pseudomonadati</taxon>
        <taxon>Pseudomonadota</taxon>
        <taxon>Gammaproteobacteria</taxon>
        <taxon>Cellvibrionales</taxon>
        <taxon>Halieaceae</taxon>
        <taxon>Pseudohalioglobus</taxon>
    </lineage>
</organism>
<dbReference type="GO" id="GO:0046872">
    <property type="term" value="F:metal ion binding"/>
    <property type="evidence" value="ECO:0007669"/>
    <property type="project" value="UniProtKB-KW"/>
</dbReference>
<evidence type="ECO:0000313" key="6">
    <source>
        <dbReference type="Proteomes" id="UP000235005"/>
    </source>
</evidence>
<dbReference type="PANTHER" id="PTHR11358">
    <property type="entry name" value="ARGINASE/AGMATINASE"/>
    <property type="match status" value="1"/>
</dbReference>